<dbReference type="AlphaFoldDB" id="A0A1I4YEJ5"/>
<feature type="transmembrane region" description="Helical" evidence="1">
    <location>
        <begin position="102"/>
        <end position="118"/>
    </location>
</feature>
<keyword evidence="1" id="KW-0812">Transmembrane</keyword>
<dbReference type="PIRSF" id="PIRSF020606">
    <property type="entry name" value="UCP020606"/>
    <property type="match status" value="1"/>
</dbReference>
<accession>A0A1I4YEJ5</accession>
<name>A0A1I4YEJ5_9PROT</name>
<evidence type="ECO:0000313" key="2">
    <source>
        <dbReference type="EMBL" id="SFN36454.1"/>
    </source>
</evidence>
<dbReference type="RefSeq" id="WP_074794542.1">
    <property type="nucleotide sequence ID" value="NZ_FOVJ01000001.1"/>
</dbReference>
<keyword evidence="1" id="KW-1133">Transmembrane helix</keyword>
<dbReference type="InterPro" id="IPR058534">
    <property type="entry name" value="YjdF"/>
</dbReference>
<feature type="transmembrane region" description="Helical" evidence="1">
    <location>
        <begin position="62"/>
        <end position="82"/>
    </location>
</feature>
<dbReference type="InterPro" id="IPR014509">
    <property type="entry name" value="YjdF-like"/>
</dbReference>
<sequence length="205" mass="23241">MSEKPFRERRLLHVLSVCYAIVWITAALDPVKRSDWLLENLLVFVFVPGLIFAYRRLPLSDVSYILIFIFLVMHAAGAHYTYAEVPLGYWLKDMFQLQRNHFDRIVHFSFGIMAYPIQEVLMRAMRARGFWVWLLPVAITVSFSGFFEIIEAVIAMLVNPELGAAYLGLQGDVWDAQKDMGLAVLGAVLTVSASAFTPGNRKAPP</sequence>
<feature type="transmembrane region" description="Helical" evidence="1">
    <location>
        <begin position="130"/>
        <end position="160"/>
    </location>
</feature>
<keyword evidence="3" id="KW-1185">Reference proteome</keyword>
<dbReference type="Proteomes" id="UP000183107">
    <property type="component" value="Unassembled WGS sequence"/>
</dbReference>
<dbReference type="Pfam" id="PF09997">
    <property type="entry name" value="DUF2238"/>
    <property type="match status" value="1"/>
</dbReference>
<proteinExistence type="predicted"/>
<feature type="transmembrane region" description="Helical" evidence="1">
    <location>
        <begin position="12"/>
        <end position="31"/>
    </location>
</feature>
<dbReference type="OrthoDB" id="9786473at2"/>
<reference evidence="3" key="1">
    <citation type="submission" date="2016-10" db="EMBL/GenBank/DDBJ databases">
        <authorList>
            <person name="Varghese N."/>
        </authorList>
    </citation>
    <scope>NUCLEOTIDE SEQUENCE [LARGE SCALE GENOMIC DNA]</scope>
    <source>
        <strain evidence="3">Nsp8</strain>
    </source>
</reference>
<protein>
    <submittedName>
        <fullName evidence="2">Putative membrane protein</fullName>
    </submittedName>
</protein>
<feature type="transmembrane region" description="Helical" evidence="1">
    <location>
        <begin position="37"/>
        <end position="55"/>
    </location>
</feature>
<evidence type="ECO:0000313" key="3">
    <source>
        <dbReference type="Proteomes" id="UP000183107"/>
    </source>
</evidence>
<keyword evidence="1" id="KW-0472">Membrane</keyword>
<feature type="transmembrane region" description="Helical" evidence="1">
    <location>
        <begin position="180"/>
        <end position="199"/>
    </location>
</feature>
<organism evidence="2 3">
    <name type="scientific">Nitrosospira briensis</name>
    <dbReference type="NCBI Taxonomy" id="35799"/>
    <lineage>
        <taxon>Bacteria</taxon>
        <taxon>Pseudomonadati</taxon>
        <taxon>Pseudomonadota</taxon>
        <taxon>Betaproteobacteria</taxon>
        <taxon>Nitrosomonadales</taxon>
        <taxon>Nitrosomonadaceae</taxon>
        <taxon>Nitrosospira</taxon>
    </lineage>
</organism>
<gene>
    <name evidence="2" type="ORF">SAMN05216386_0659</name>
</gene>
<evidence type="ECO:0000256" key="1">
    <source>
        <dbReference type="SAM" id="Phobius"/>
    </source>
</evidence>
<dbReference type="EMBL" id="FOVJ01000001">
    <property type="protein sequence ID" value="SFN36454.1"/>
    <property type="molecule type" value="Genomic_DNA"/>
</dbReference>